<name>A0A8C4Z7X1_GADMO</name>
<accession>A0A8C4Z7X1</accession>
<reference evidence="2" key="2">
    <citation type="submission" date="2025-09" db="UniProtKB">
        <authorList>
            <consortium name="Ensembl"/>
        </authorList>
    </citation>
    <scope>IDENTIFICATION</scope>
</reference>
<evidence type="ECO:0000313" key="2">
    <source>
        <dbReference type="Ensembl" id="ENSGMOP00000008495.2"/>
    </source>
</evidence>
<gene>
    <name evidence="2" type="primary">NDUFA4L2</name>
</gene>
<reference evidence="2" key="1">
    <citation type="submission" date="2025-08" db="UniProtKB">
        <authorList>
            <consortium name="Ensembl"/>
        </authorList>
    </citation>
    <scope>IDENTIFICATION</scope>
</reference>
<dbReference type="Proteomes" id="UP000694546">
    <property type="component" value="Chromosome 13"/>
</dbReference>
<dbReference type="Pfam" id="PF06522">
    <property type="entry name" value="B12D"/>
    <property type="match status" value="1"/>
</dbReference>
<dbReference type="AlphaFoldDB" id="A0A8C4Z7X1"/>
<evidence type="ECO:0000313" key="3">
    <source>
        <dbReference type="Proteomes" id="UP000694546"/>
    </source>
</evidence>
<dbReference type="GeneTree" id="ENSGT00940000161040"/>
<organism evidence="2 3">
    <name type="scientific">Gadus morhua</name>
    <name type="common">Atlantic cod</name>
    <dbReference type="NCBI Taxonomy" id="8049"/>
    <lineage>
        <taxon>Eukaryota</taxon>
        <taxon>Metazoa</taxon>
        <taxon>Chordata</taxon>
        <taxon>Craniata</taxon>
        <taxon>Vertebrata</taxon>
        <taxon>Euteleostomi</taxon>
        <taxon>Actinopterygii</taxon>
        <taxon>Neopterygii</taxon>
        <taxon>Teleostei</taxon>
        <taxon>Neoteleostei</taxon>
        <taxon>Acanthomorphata</taxon>
        <taxon>Zeiogadaria</taxon>
        <taxon>Gadariae</taxon>
        <taxon>Gadiformes</taxon>
        <taxon>Gadoidei</taxon>
        <taxon>Gadidae</taxon>
        <taxon>Gadus</taxon>
    </lineage>
</organism>
<evidence type="ECO:0000256" key="1">
    <source>
        <dbReference type="SAM" id="Phobius"/>
    </source>
</evidence>
<sequence>PRADSPPRHATRTPCIWMRLIPQFFFLTLGMAGAFVYLLRLARGPHVTLWDKRNNPEPWNKLDPTYQYKVGWTPRTTDANEVFLL</sequence>
<dbReference type="PANTHER" id="PTHR14256:SF5">
    <property type="entry name" value="NADH DEHYDROGENASE [UBIQUINONE] 1 ALPHA SUBCOMPLEX SUBUNIT 4-LIKE 2"/>
    <property type="match status" value="1"/>
</dbReference>
<dbReference type="Ensembl" id="ENSGMOT00000008734.2">
    <property type="protein sequence ID" value="ENSGMOP00000008495.2"/>
    <property type="gene ID" value="ENSGMOG00000007946.2"/>
</dbReference>
<keyword evidence="1" id="KW-1133">Transmembrane helix</keyword>
<dbReference type="PANTHER" id="PTHR14256">
    <property type="entry name" value="NADH-UBIQUINONE OXIDOREDUCTASE MLRQ SUBUNIT"/>
    <property type="match status" value="1"/>
</dbReference>
<proteinExistence type="predicted"/>
<dbReference type="InterPro" id="IPR010530">
    <property type="entry name" value="B12D"/>
</dbReference>
<keyword evidence="1" id="KW-0812">Transmembrane</keyword>
<feature type="transmembrane region" description="Helical" evidence="1">
    <location>
        <begin position="20"/>
        <end position="39"/>
    </location>
</feature>
<protein>
    <submittedName>
        <fullName evidence="2">NDUFA4 mitochondrial complex associated like 2</fullName>
    </submittedName>
</protein>
<keyword evidence="1" id="KW-0472">Membrane</keyword>
<keyword evidence="3" id="KW-1185">Reference proteome</keyword>